<dbReference type="EMBL" id="MU253781">
    <property type="protein sequence ID" value="KAG9247122.1"/>
    <property type="molecule type" value="Genomic_DNA"/>
</dbReference>
<keyword evidence="3" id="KW-1185">Reference proteome</keyword>
<sequence length="205" mass="23221">MPTMQGIVTNYAYGSQRTKFVLESYEAAVGEIKNDHQENKEIVEKEITSENKMNSFSAHRRTAGKSMANNFVRNRRKTKGHRKQPKQPPMDADRDTDVGWDVKSEISTLPRLSLHLSSPNSSPNIQSGGRRLPRSNDPKKNPSKSSYYNSVTTTNTEESTKVRRLLYRKKALDPTEQSIRSAAQTCRLLEAEVSAPEGRMFTVFL</sequence>
<dbReference type="AlphaFoldDB" id="A0A9P8CHP9"/>
<feature type="compositionally biased region" description="Low complexity" evidence="1">
    <location>
        <begin position="111"/>
        <end position="123"/>
    </location>
</feature>
<dbReference type="Proteomes" id="UP000887226">
    <property type="component" value="Unassembled WGS sequence"/>
</dbReference>
<gene>
    <name evidence="2" type="ORF">BJ878DRAFT_493939</name>
</gene>
<evidence type="ECO:0000313" key="2">
    <source>
        <dbReference type="EMBL" id="KAG9247122.1"/>
    </source>
</evidence>
<evidence type="ECO:0000313" key="3">
    <source>
        <dbReference type="Proteomes" id="UP000887226"/>
    </source>
</evidence>
<name>A0A9P8CHP9_9HELO</name>
<feature type="region of interest" description="Disordered" evidence="1">
    <location>
        <begin position="59"/>
        <end position="98"/>
    </location>
</feature>
<feature type="compositionally biased region" description="Low complexity" evidence="1">
    <location>
        <begin position="143"/>
        <end position="156"/>
    </location>
</feature>
<protein>
    <submittedName>
        <fullName evidence="2">Uncharacterized protein</fullName>
    </submittedName>
</protein>
<evidence type="ECO:0000256" key="1">
    <source>
        <dbReference type="SAM" id="MobiDB-lite"/>
    </source>
</evidence>
<proteinExistence type="predicted"/>
<comment type="caution">
    <text evidence="2">The sequence shown here is derived from an EMBL/GenBank/DDBJ whole genome shotgun (WGS) entry which is preliminary data.</text>
</comment>
<feature type="region of interest" description="Disordered" evidence="1">
    <location>
        <begin position="111"/>
        <end position="156"/>
    </location>
</feature>
<accession>A0A9P8CHP9</accession>
<feature type="compositionally biased region" description="Basic residues" evidence="1">
    <location>
        <begin position="73"/>
        <end position="85"/>
    </location>
</feature>
<organism evidence="2 3">
    <name type="scientific">Calycina marina</name>
    <dbReference type="NCBI Taxonomy" id="1763456"/>
    <lineage>
        <taxon>Eukaryota</taxon>
        <taxon>Fungi</taxon>
        <taxon>Dikarya</taxon>
        <taxon>Ascomycota</taxon>
        <taxon>Pezizomycotina</taxon>
        <taxon>Leotiomycetes</taxon>
        <taxon>Helotiales</taxon>
        <taxon>Pezizellaceae</taxon>
        <taxon>Calycina</taxon>
    </lineage>
</organism>
<reference evidence="2" key="1">
    <citation type="journal article" date="2021" name="IMA Fungus">
        <title>Genomic characterization of three marine fungi, including Emericellopsis atlantica sp. nov. with signatures of a generalist lifestyle and marine biomass degradation.</title>
        <authorList>
            <person name="Hagestad O.C."/>
            <person name="Hou L."/>
            <person name="Andersen J.H."/>
            <person name="Hansen E.H."/>
            <person name="Altermark B."/>
            <person name="Li C."/>
            <person name="Kuhnert E."/>
            <person name="Cox R.J."/>
            <person name="Crous P.W."/>
            <person name="Spatafora J.W."/>
            <person name="Lail K."/>
            <person name="Amirebrahimi M."/>
            <person name="Lipzen A."/>
            <person name="Pangilinan J."/>
            <person name="Andreopoulos W."/>
            <person name="Hayes R.D."/>
            <person name="Ng V."/>
            <person name="Grigoriev I.V."/>
            <person name="Jackson S.A."/>
            <person name="Sutton T.D.S."/>
            <person name="Dobson A.D.W."/>
            <person name="Rama T."/>
        </authorList>
    </citation>
    <scope>NUCLEOTIDE SEQUENCE</scope>
    <source>
        <strain evidence="2">TRa3180A</strain>
    </source>
</reference>